<evidence type="ECO:0000313" key="1">
    <source>
        <dbReference type="EMBL" id="KAA6343376.1"/>
    </source>
</evidence>
<dbReference type="GO" id="GO:0003755">
    <property type="term" value="F:peptidyl-prolyl cis-trans isomerase activity"/>
    <property type="evidence" value="ECO:0007669"/>
    <property type="project" value="InterPro"/>
</dbReference>
<dbReference type="AlphaFoldDB" id="A0A5J4SB96"/>
<dbReference type="InterPro" id="IPR046357">
    <property type="entry name" value="PPIase_dom_sf"/>
</dbReference>
<protein>
    <recommendedName>
        <fullName evidence="2">DUF4827 domain-containing protein</fullName>
    </recommendedName>
</protein>
<accession>A0A5J4SB96</accession>
<name>A0A5J4SB96_9ZZZZ</name>
<gene>
    <name evidence="1" type="ORF">EZS27_008929</name>
</gene>
<sequence length="211" mass="24426">MKRFSILFLTALLCEGTLFQACDDTKTYAELLETERNAIDKFVKENNIKTISQEEFEKDTLTNVDKNEYVIFSNGIYLQIVDRGNGEKPKNRDEILIRFIEHDIFLGDTTQASNVLNPYYESLNLYPDAFYYTLTSSSSSGQFIITEGDGIGFNMYNMYESTVVPPGWIFPLSYIKNDAHVKLIVPSKMGHSTAQQYVYPYFYDIRKIHIY</sequence>
<dbReference type="Pfam" id="PF16109">
    <property type="entry name" value="DUF4827"/>
    <property type="match status" value="1"/>
</dbReference>
<dbReference type="Gene3D" id="3.10.50.40">
    <property type="match status" value="1"/>
</dbReference>
<proteinExistence type="predicted"/>
<organism evidence="1">
    <name type="scientific">termite gut metagenome</name>
    <dbReference type="NCBI Taxonomy" id="433724"/>
    <lineage>
        <taxon>unclassified sequences</taxon>
        <taxon>metagenomes</taxon>
        <taxon>organismal metagenomes</taxon>
    </lineage>
</organism>
<comment type="caution">
    <text evidence="1">The sequence shown here is derived from an EMBL/GenBank/DDBJ whole genome shotgun (WGS) entry which is preliminary data.</text>
</comment>
<dbReference type="EMBL" id="SNRY01000273">
    <property type="protein sequence ID" value="KAA6343376.1"/>
    <property type="molecule type" value="Genomic_DNA"/>
</dbReference>
<reference evidence="1" key="1">
    <citation type="submission" date="2019-03" db="EMBL/GenBank/DDBJ databases">
        <title>Single cell metagenomics reveals metabolic interactions within the superorganism composed of flagellate Streblomastix strix and complex community of Bacteroidetes bacteria on its surface.</title>
        <authorList>
            <person name="Treitli S.C."/>
            <person name="Kolisko M."/>
            <person name="Husnik F."/>
            <person name="Keeling P."/>
            <person name="Hampl V."/>
        </authorList>
    </citation>
    <scope>NUCLEOTIDE SEQUENCE</scope>
    <source>
        <strain evidence="1">STM</strain>
    </source>
</reference>
<dbReference type="InterPro" id="IPR032252">
    <property type="entry name" value="DUF4827"/>
</dbReference>
<evidence type="ECO:0008006" key="2">
    <source>
        <dbReference type="Google" id="ProtNLM"/>
    </source>
</evidence>